<evidence type="ECO:0000256" key="2">
    <source>
        <dbReference type="ARBA" id="ARBA00022801"/>
    </source>
</evidence>
<dbReference type="InterPro" id="IPR008979">
    <property type="entry name" value="Galactose-bd-like_sf"/>
</dbReference>
<dbReference type="SUPFAM" id="SSF49785">
    <property type="entry name" value="Galactose-binding domain-like"/>
    <property type="match status" value="1"/>
</dbReference>
<dbReference type="Gene3D" id="3.20.20.80">
    <property type="entry name" value="Glycosidases"/>
    <property type="match status" value="1"/>
</dbReference>
<dbReference type="InterPro" id="IPR006103">
    <property type="entry name" value="Glyco_hydro_2_cat"/>
</dbReference>
<feature type="domain" description="Glycosyl hydrolases family 2 sugar binding" evidence="7">
    <location>
        <begin position="54"/>
        <end position="236"/>
    </location>
</feature>
<feature type="chain" id="PRO_5042523288" evidence="4">
    <location>
        <begin position="24"/>
        <end position="1120"/>
    </location>
</feature>
<protein>
    <submittedName>
        <fullName evidence="8">Glycoside hydrolase family 2 TIM barrel-domain containing protein</fullName>
    </submittedName>
</protein>
<dbReference type="AlphaFoldDB" id="A0AAJ6B547"/>
<keyword evidence="4" id="KW-0732">Signal</keyword>
<dbReference type="InterPro" id="IPR006102">
    <property type="entry name" value="Ig-like_GH2"/>
</dbReference>
<dbReference type="EMBL" id="CP119313">
    <property type="protein sequence ID" value="WEK17805.1"/>
    <property type="molecule type" value="Genomic_DNA"/>
</dbReference>
<keyword evidence="3" id="KW-0326">Glycosidase</keyword>
<organism evidence="8 9">
    <name type="scientific">Candidatus Pedobacter colombiensis</name>
    <dbReference type="NCBI Taxonomy" id="3121371"/>
    <lineage>
        <taxon>Bacteria</taxon>
        <taxon>Pseudomonadati</taxon>
        <taxon>Bacteroidota</taxon>
        <taxon>Sphingobacteriia</taxon>
        <taxon>Sphingobacteriales</taxon>
        <taxon>Sphingobacteriaceae</taxon>
        <taxon>Pedobacter</taxon>
    </lineage>
</organism>
<feature type="domain" description="Glycoside hydrolase family 2 catalytic" evidence="6">
    <location>
        <begin position="367"/>
        <end position="524"/>
    </location>
</feature>
<comment type="similarity">
    <text evidence="1">Belongs to the glycosyl hydrolase 2 family.</text>
</comment>
<sequence>MRILNNNISRVMALLMLPFVGYAQEKSKTFTAEFAPTDNWVKPVEKPYRQEICLNGSWQFQPVDLPQNFKEGIDPTPKLADAKAGNWEKTPIKIPSPWNVNSFADKNGQGGDFRTYPSYPKSWEAVKMGLLRKTMTVPVAWKGQRILLHFEALAGDARILMNGKEVGQHFGIFLPFDVDVTEAVTFGKENELTIGVRKASLFDKRSDYGRRTYQAGSFWGQHIAGIWQDVYLLAVPEIRITDVYVKPLLDQNKLEAEVTVTNNTAQKKKVTLNGDVYKWISKAGKDHLTAAAPSSALETKSALNIAPISIEVPANGTAKVTLSALVDNKLNTWSPSAPNLYGLVIKTSVDHKVIDSKYSRFGWRQTALKDGAFLLNGKPFVIKGDSWHFMGIPQMTRRYPYAWYTAIRAANLNAVRLHAQPYPSFYMDVADEMGILVLDETAVWASDGGPKLDDPAYWKDSENHLQELIRRDRSHPSVIGWSISNEVMPIVHGVMRNPPGMKENLIKHYTIWADICRTLDPTRPWISADGEDDGEGNLPVYLVHYGGDAAMERGRKSGKPWGVGEAGNAYYGTPEQVSESNGNRAYESFQGRMEGVAASSYASLMMQAKYKASYRSVFNLAWYGLKPLPLGLKDKTKAPTLKDGIFFTSFAEGKSGVQPERLGPYTTTLNPGYDSTLPLYEPWPLFDAIRDASAEPAKATKWVYQKKEGEEKIAPKQIKSVQVIGAKASRLALKLKLIGVNINAVNDSEIPALLIIDGDNPPGTDQLAFINKVYANGGTVLVLNPTVNKQKELNAILPAKLEINGRQASSLLPVTKDPVISGLTAKDLYFSELTPSDAVLNCLAGPLVEQSTVLLKANDTDWLKWNKQAEYAKTAMVLRSELESKPSGAALIKKEIGKGQLLITTLSVDPRTSKAENVTGTLLSNLGLTLKKINQDGKPVLKTGGIVAGLMLGSFPITSINEAGEKEILNAAELGKVADGTRMLSKSWIKINSENGMFDLKKISFEGPKENAEAYFSFWVFSPRPLDDLLIEPNMPVVDLEVSVDDAAKIWLNGKQVAKNIRTGPLEGGKTVAHALKFHQGWNQILIKTIQAGGNWQFAGHFTSSQPEFLFEMDSALQAP</sequence>
<dbReference type="InterPro" id="IPR017853">
    <property type="entry name" value="GH"/>
</dbReference>
<feature type="domain" description="Glycoside hydrolase family 2 immunoglobulin-like beta-sandwich" evidence="5">
    <location>
        <begin position="239"/>
        <end position="364"/>
    </location>
</feature>
<accession>A0AAJ6B547</accession>
<dbReference type="PANTHER" id="PTHR42732">
    <property type="entry name" value="BETA-GALACTOSIDASE"/>
    <property type="match status" value="1"/>
</dbReference>
<evidence type="ECO:0000256" key="3">
    <source>
        <dbReference type="ARBA" id="ARBA00023295"/>
    </source>
</evidence>
<dbReference type="InterPro" id="IPR013783">
    <property type="entry name" value="Ig-like_fold"/>
</dbReference>
<proteinExistence type="inferred from homology"/>
<dbReference type="InterPro" id="IPR006104">
    <property type="entry name" value="Glyco_hydro_2_N"/>
</dbReference>
<dbReference type="InterPro" id="IPR051913">
    <property type="entry name" value="GH2_Domain-Containing"/>
</dbReference>
<dbReference type="GO" id="GO:0005975">
    <property type="term" value="P:carbohydrate metabolic process"/>
    <property type="evidence" value="ECO:0007669"/>
    <property type="project" value="InterPro"/>
</dbReference>
<dbReference type="GO" id="GO:0004553">
    <property type="term" value="F:hydrolase activity, hydrolyzing O-glycosyl compounds"/>
    <property type="evidence" value="ECO:0007669"/>
    <property type="project" value="InterPro"/>
</dbReference>
<dbReference type="Gene3D" id="2.60.120.260">
    <property type="entry name" value="Galactose-binding domain-like"/>
    <property type="match status" value="1"/>
</dbReference>
<dbReference type="Pfam" id="PF02836">
    <property type="entry name" value="Glyco_hydro_2_C"/>
    <property type="match status" value="1"/>
</dbReference>
<evidence type="ECO:0000259" key="6">
    <source>
        <dbReference type="Pfam" id="PF02836"/>
    </source>
</evidence>
<name>A0AAJ6B547_9SPHI</name>
<evidence type="ECO:0000256" key="4">
    <source>
        <dbReference type="SAM" id="SignalP"/>
    </source>
</evidence>
<evidence type="ECO:0000313" key="8">
    <source>
        <dbReference type="EMBL" id="WEK17805.1"/>
    </source>
</evidence>
<dbReference type="SUPFAM" id="SSF49303">
    <property type="entry name" value="beta-Galactosidase/glucuronidase domain"/>
    <property type="match status" value="1"/>
</dbReference>
<feature type="signal peptide" evidence="4">
    <location>
        <begin position="1"/>
        <end position="23"/>
    </location>
</feature>
<gene>
    <name evidence="8" type="ORF">P0Y49_13455</name>
</gene>
<dbReference type="Pfam" id="PF00703">
    <property type="entry name" value="Glyco_hydro_2"/>
    <property type="match status" value="1"/>
</dbReference>
<dbReference type="Proteomes" id="UP001214530">
    <property type="component" value="Chromosome"/>
</dbReference>
<dbReference type="PANTHER" id="PTHR42732:SF1">
    <property type="entry name" value="BETA-MANNOSIDASE"/>
    <property type="match status" value="1"/>
</dbReference>
<reference evidence="8" key="1">
    <citation type="submission" date="2023-03" db="EMBL/GenBank/DDBJ databases">
        <title>Andean soil-derived lignocellulolytic bacterial consortium as a source of novel taxa and putative plastic-active enzymes.</title>
        <authorList>
            <person name="Diaz-Garcia L."/>
            <person name="Chuvochina M."/>
            <person name="Feuerriegel G."/>
            <person name="Bunk B."/>
            <person name="Sproer C."/>
            <person name="Streit W.R."/>
            <person name="Rodriguez L.M."/>
            <person name="Overmann J."/>
            <person name="Jimenez D.J."/>
        </authorList>
    </citation>
    <scope>NUCLEOTIDE SEQUENCE</scope>
    <source>
        <strain evidence="8">MAG 3858</strain>
    </source>
</reference>
<dbReference type="SUPFAM" id="SSF51445">
    <property type="entry name" value="(Trans)glycosidases"/>
    <property type="match status" value="1"/>
</dbReference>
<evidence type="ECO:0000256" key="1">
    <source>
        <dbReference type="ARBA" id="ARBA00007401"/>
    </source>
</evidence>
<dbReference type="Pfam" id="PF02837">
    <property type="entry name" value="Glyco_hydro_2_N"/>
    <property type="match status" value="1"/>
</dbReference>
<evidence type="ECO:0000259" key="5">
    <source>
        <dbReference type="Pfam" id="PF00703"/>
    </source>
</evidence>
<evidence type="ECO:0000259" key="7">
    <source>
        <dbReference type="Pfam" id="PF02837"/>
    </source>
</evidence>
<evidence type="ECO:0000313" key="9">
    <source>
        <dbReference type="Proteomes" id="UP001214530"/>
    </source>
</evidence>
<dbReference type="InterPro" id="IPR036156">
    <property type="entry name" value="Beta-gal/glucu_dom_sf"/>
</dbReference>
<keyword evidence="2 8" id="KW-0378">Hydrolase</keyword>
<dbReference type="Gene3D" id="2.60.40.10">
    <property type="entry name" value="Immunoglobulins"/>
    <property type="match status" value="1"/>
</dbReference>